<sequence length="207" mass="22607">MIARRALLIGATALSAVALTGPLVRSASAAADPAEFIRQLGDEALAQLVGSDITKAERAERFRKLLVANFDVPAIGKTVLGRYWKTATPEEQQDYQKLFEDFLVGNYAQRFGQYAGEKFTTAGVRDEGEGLHTVMTLIARPNGQTARLDWLMRDDGDSYKILDLKIEGISMSETHRSEFASVIQNNGGKVASLIDALRKKTAQMNAG</sequence>
<reference evidence="2 3" key="1">
    <citation type="submission" date="2019-08" db="EMBL/GenBank/DDBJ databases">
        <title>Hyperibacter terrae gen. nov., sp. nov. and Hyperibacter viscosus sp. nov., two new members in the family Rhodospirillaceae isolated from the rhizosphere of Hypericum perforatum.</title>
        <authorList>
            <person name="Noviana Z."/>
        </authorList>
    </citation>
    <scope>NUCLEOTIDE SEQUENCE [LARGE SCALE GENOMIC DNA]</scope>
    <source>
        <strain evidence="2 3">R5913</strain>
    </source>
</reference>
<evidence type="ECO:0000256" key="1">
    <source>
        <dbReference type="SAM" id="SignalP"/>
    </source>
</evidence>
<dbReference type="PROSITE" id="PS51318">
    <property type="entry name" value="TAT"/>
    <property type="match status" value="1"/>
</dbReference>
<dbReference type="Proteomes" id="UP000326202">
    <property type="component" value="Chromosome"/>
</dbReference>
<name>A0A5J6MED0_9PROT</name>
<proteinExistence type="predicted"/>
<feature type="chain" id="PRO_5023932254" evidence="1">
    <location>
        <begin position="30"/>
        <end position="207"/>
    </location>
</feature>
<feature type="signal peptide" evidence="1">
    <location>
        <begin position="1"/>
        <end position="29"/>
    </location>
</feature>
<dbReference type="InterPro" id="IPR006311">
    <property type="entry name" value="TAT_signal"/>
</dbReference>
<dbReference type="InterPro" id="IPR042245">
    <property type="entry name" value="Tgt2/MlaC_sf"/>
</dbReference>
<dbReference type="AlphaFoldDB" id="A0A5J6MED0"/>
<dbReference type="RefSeq" id="WP_151176233.1">
    <property type="nucleotide sequence ID" value="NZ_CP042906.1"/>
</dbReference>
<dbReference type="Gene3D" id="3.10.450.710">
    <property type="entry name" value="Tgt2/MlaC"/>
    <property type="match status" value="1"/>
</dbReference>
<gene>
    <name evidence="2" type="ORF">FRZ44_11000</name>
</gene>
<organism evidence="2 3">
    <name type="scientific">Hypericibacter terrae</name>
    <dbReference type="NCBI Taxonomy" id="2602015"/>
    <lineage>
        <taxon>Bacteria</taxon>
        <taxon>Pseudomonadati</taxon>
        <taxon>Pseudomonadota</taxon>
        <taxon>Alphaproteobacteria</taxon>
        <taxon>Rhodospirillales</taxon>
        <taxon>Dongiaceae</taxon>
        <taxon>Hypericibacter</taxon>
    </lineage>
</organism>
<protein>
    <submittedName>
        <fullName evidence="2">Toluene tolerance protein</fullName>
    </submittedName>
</protein>
<dbReference type="KEGG" id="htq:FRZ44_11000"/>
<dbReference type="InterPro" id="IPR008869">
    <property type="entry name" value="MlaC/ttg2D"/>
</dbReference>
<evidence type="ECO:0000313" key="3">
    <source>
        <dbReference type="Proteomes" id="UP000326202"/>
    </source>
</evidence>
<dbReference type="Pfam" id="PF05494">
    <property type="entry name" value="MlaC"/>
    <property type="match status" value="1"/>
</dbReference>
<accession>A0A5J6MED0</accession>
<keyword evidence="3" id="KW-1185">Reference proteome</keyword>
<dbReference type="PANTHER" id="PTHR36573">
    <property type="entry name" value="INTERMEMBRANE PHOSPHOLIPID TRANSPORT SYSTEM BINDING PROTEIN MLAC"/>
    <property type="match status" value="1"/>
</dbReference>
<evidence type="ECO:0000313" key="2">
    <source>
        <dbReference type="EMBL" id="QEX15813.1"/>
    </source>
</evidence>
<dbReference type="PANTHER" id="PTHR36573:SF1">
    <property type="entry name" value="INTERMEMBRANE PHOSPHOLIPID TRANSPORT SYSTEM BINDING PROTEIN MLAC"/>
    <property type="match status" value="1"/>
</dbReference>
<dbReference type="OrthoDB" id="8099120at2"/>
<keyword evidence="1" id="KW-0732">Signal</keyword>
<dbReference type="EMBL" id="CP042906">
    <property type="protein sequence ID" value="QEX15813.1"/>
    <property type="molecule type" value="Genomic_DNA"/>
</dbReference>